<dbReference type="OMA" id="ADMKPEF"/>
<dbReference type="PANTHER" id="PTHR23010:SF1">
    <property type="entry name" value="MIDNOLIN"/>
    <property type="match status" value="1"/>
</dbReference>
<dbReference type="InterPro" id="IPR029071">
    <property type="entry name" value="Ubiquitin-like_domsf"/>
</dbReference>
<evidence type="ECO:0000313" key="7">
    <source>
        <dbReference type="Ensembl" id="ENSCSEP00000004090.1"/>
    </source>
</evidence>
<evidence type="ECO:0000313" key="8">
    <source>
        <dbReference type="Proteomes" id="UP000265120"/>
    </source>
</evidence>
<dbReference type="Ensembl" id="ENSCSET00000004142.1">
    <property type="protein sequence ID" value="ENSCSEP00000004090.1"/>
    <property type="gene ID" value="ENSCSEG00000002657.1"/>
</dbReference>
<feature type="region of interest" description="Disordered" evidence="5">
    <location>
        <begin position="463"/>
        <end position="499"/>
    </location>
</feature>
<reference evidence="7 8" key="1">
    <citation type="journal article" date="2014" name="Nat. Genet.">
        <title>Whole-genome sequence of a flatfish provides insights into ZW sex chromosome evolution and adaptation to a benthic lifestyle.</title>
        <authorList>
            <person name="Chen S."/>
            <person name="Zhang G."/>
            <person name="Shao C."/>
            <person name="Huang Q."/>
            <person name="Liu G."/>
            <person name="Zhang P."/>
            <person name="Song W."/>
            <person name="An N."/>
            <person name="Chalopin D."/>
            <person name="Volff J.N."/>
            <person name="Hong Y."/>
            <person name="Li Q."/>
            <person name="Sha Z."/>
            <person name="Zhou H."/>
            <person name="Xie M."/>
            <person name="Yu Q."/>
            <person name="Liu Y."/>
            <person name="Xiang H."/>
            <person name="Wang N."/>
            <person name="Wu K."/>
            <person name="Yang C."/>
            <person name="Zhou Q."/>
            <person name="Liao X."/>
            <person name="Yang L."/>
            <person name="Hu Q."/>
            <person name="Zhang J."/>
            <person name="Meng L."/>
            <person name="Jin L."/>
            <person name="Tian Y."/>
            <person name="Lian J."/>
            <person name="Yang J."/>
            <person name="Miao G."/>
            <person name="Liu S."/>
            <person name="Liang Z."/>
            <person name="Yan F."/>
            <person name="Li Y."/>
            <person name="Sun B."/>
            <person name="Zhang H."/>
            <person name="Zhang J."/>
            <person name="Zhu Y."/>
            <person name="Du M."/>
            <person name="Zhao Y."/>
            <person name="Schartl M."/>
            <person name="Tang Q."/>
            <person name="Wang J."/>
        </authorList>
    </citation>
    <scope>NUCLEOTIDE SEQUENCE</scope>
</reference>
<feature type="compositionally biased region" description="Polar residues" evidence="5">
    <location>
        <begin position="1"/>
        <end position="14"/>
    </location>
</feature>
<reference evidence="7" key="2">
    <citation type="submission" date="2025-08" db="UniProtKB">
        <authorList>
            <consortium name="Ensembl"/>
        </authorList>
    </citation>
    <scope>IDENTIFICATION</scope>
</reference>
<feature type="compositionally biased region" description="Pro residues" evidence="5">
    <location>
        <begin position="384"/>
        <end position="394"/>
    </location>
</feature>
<evidence type="ECO:0000256" key="5">
    <source>
        <dbReference type="SAM" id="MobiDB-lite"/>
    </source>
</evidence>
<dbReference type="SMART" id="SM00213">
    <property type="entry name" value="UBQ"/>
    <property type="match status" value="1"/>
</dbReference>
<dbReference type="FunFam" id="3.10.20.90:FF:000180">
    <property type="entry name" value="midnolin isoform X1"/>
    <property type="match status" value="1"/>
</dbReference>
<feature type="region of interest" description="Disordered" evidence="5">
    <location>
        <begin position="150"/>
        <end position="307"/>
    </location>
</feature>
<dbReference type="Gene3D" id="3.10.20.90">
    <property type="entry name" value="Phosphatidylinositol 3-kinase Catalytic Subunit, Chain A, domain 1"/>
    <property type="match status" value="1"/>
</dbReference>
<feature type="compositionally biased region" description="Polar residues" evidence="5">
    <location>
        <begin position="195"/>
        <end position="211"/>
    </location>
</feature>
<dbReference type="PANTHER" id="PTHR23010">
    <property type="entry name" value="MIDNOLIN"/>
    <property type="match status" value="1"/>
</dbReference>
<feature type="compositionally biased region" description="Basic residues" evidence="5">
    <location>
        <begin position="166"/>
        <end position="180"/>
    </location>
</feature>
<dbReference type="SUPFAM" id="SSF54236">
    <property type="entry name" value="Ubiquitin-like"/>
    <property type="match status" value="1"/>
</dbReference>
<evidence type="ECO:0000256" key="2">
    <source>
        <dbReference type="ARBA" id="ARBA00004604"/>
    </source>
</evidence>
<proteinExistence type="predicted"/>
<name>A0A3P8UV10_CYNSE</name>
<feature type="region of interest" description="Disordered" evidence="5">
    <location>
        <begin position="376"/>
        <end position="421"/>
    </location>
</feature>
<evidence type="ECO:0000256" key="4">
    <source>
        <dbReference type="ARBA" id="ARBA00023242"/>
    </source>
</evidence>
<organism evidence="7 8">
    <name type="scientific">Cynoglossus semilaevis</name>
    <name type="common">Tongue sole</name>
    <dbReference type="NCBI Taxonomy" id="244447"/>
    <lineage>
        <taxon>Eukaryota</taxon>
        <taxon>Metazoa</taxon>
        <taxon>Chordata</taxon>
        <taxon>Craniata</taxon>
        <taxon>Vertebrata</taxon>
        <taxon>Euteleostomi</taxon>
        <taxon>Actinopterygii</taxon>
        <taxon>Neopterygii</taxon>
        <taxon>Teleostei</taxon>
        <taxon>Neoteleostei</taxon>
        <taxon>Acanthomorphata</taxon>
        <taxon>Carangaria</taxon>
        <taxon>Pleuronectiformes</taxon>
        <taxon>Pleuronectoidei</taxon>
        <taxon>Cynoglossidae</taxon>
        <taxon>Cynoglossinae</taxon>
        <taxon>Cynoglossus</taxon>
    </lineage>
</organism>
<sequence length="523" mass="57053">MDQHPNTRSCTSRGAPTCEAVPTEPSMNLYIHSTTGTRFELSLPLEETVEGLKKRLSQRLKVPKERLALLHKETRLSSGKLQDFGISDGSKLTLVPTVEAGLMVSDFLSGRSPLTLALRVGDHMMFVQLQLAAQQSGGPQLQHRHLITRGSSDTTAGHPAGQPRVPHAHPPLHHHPHQPHSHPSPHLTHPHMAPSTPSSGTHSFNLPTTHHQPLPPMYHQSPSPAHCSSPTIPPPPHSPRPSHIPGGVFRSPAHHHHHHHHYHQPSSGQPSHDVGQSSPVAPVLCPEANCSTSSPKSGTSSSSRSRKPGAIIESFVNHAPGVFSGTFSGTLHPNCQDSNGRPRRDISTILQILNDLLSATRHYQGMPPSLTQLRYQTQCGSPTSPSPSPPPSPPVAGVTGLSAKATSVPPSSPSSPLPTLHPLVQCQSQIRMCKPPGDRVRQTENRETRCKVERLQLLMQQKRLRRKARRDQRAPYQWLPNRKAGRSNSNSSMSSEGSLDLDFEDSVWKPDVKADLKSEFVMA</sequence>
<dbReference type="Proteomes" id="UP000265120">
    <property type="component" value="Chromosome 2"/>
</dbReference>
<feature type="domain" description="Ubiquitin-like" evidence="6">
    <location>
        <begin position="27"/>
        <end position="101"/>
    </location>
</feature>
<evidence type="ECO:0000256" key="1">
    <source>
        <dbReference type="ARBA" id="ARBA00004514"/>
    </source>
</evidence>
<dbReference type="CDD" id="cd01804">
    <property type="entry name" value="Ubl_midnolin"/>
    <property type="match status" value="1"/>
</dbReference>
<feature type="region of interest" description="Disordered" evidence="5">
    <location>
        <begin position="1"/>
        <end position="21"/>
    </location>
</feature>
<dbReference type="GeneTree" id="ENSGT00510000049027"/>
<feature type="compositionally biased region" description="Polar residues" evidence="5">
    <location>
        <begin position="264"/>
        <end position="279"/>
    </location>
</feature>
<keyword evidence="4" id="KW-0539">Nucleus</keyword>
<evidence type="ECO:0000259" key="6">
    <source>
        <dbReference type="PROSITE" id="PS50053"/>
    </source>
</evidence>
<dbReference type="InterPro" id="IPR000626">
    <property type="entry name" value="Ubiquitin-like_dom"/>
</dbReference>
<feature type="compositionally biased region" description="Low complexity" evidence="5">
    <location>
        <begin position="291"/>
        <end position="303"/>
    </location>
</feature>
<dbReference type="InterPro" id="IPR039336">
    <property type="entry name" value="Midnolin"/>
</dbReference>
<keyword evidence="3" id="KW-0963">Cytoplasm</keyword>
<comment type="subcellular location">
    <subcellularLocation>
        <location evidence="1">Cytoplasm</location>
        <location evidence="1">Cytosol</location>
    </subcellularLocation>
    <subcellularLocation>
        <location evidence="2">Nucleus</location>
        <location evidence="2">Nucleolus</location>
    </subcellularLocation>
</comment>
<dbReference type="Pfam" id="PF00240">
    <property type="entry name" value="ubiquitin"/>
    <property type="match status" value="1"/>
</dbReference>
<feature type="compositionally biased region" description="Basic residues" evidence="5">
    <location>
        <begin position="252"/>
        <end position="263"/>
    </location>
</feature>
<dbReference type="GO" id="GO:0005730">
    <property type="term" value="C:nucleolus"/>
    <property type="evidence" value="ECO:0007669"/>
    <property type="project" value="UniProtKB-SubCell"/>
</dbReference>
<reference evidence="7" key="3">
    <citation type="submission" date="2025-09" db="UniProtKB">
        <authorList>
            <consortium name="Ensembl"/>
        </authorList>
    </citation>
    <scope>IDENTIFICATION</scope>
</reference>
<evidence type="ECO:0000256" key="3">
    <source>
        <dbReference type="ARBA" id="ARBA00022490"/>
    </source>
</evidence>
<accession>A0A3P8UV10</accession>
<dbReference type="GO" id="GO:0005829">
    <property type="term" value="C:cytosol"/>
    <property type="evidence" value="ECO:0007669"/>
    <property type="project" value="UniProtKB-SubCell"/>
</dbReference>
<keyword evidence="8" id="KW-1185">Reference proteome</keyword>
<dbReference type="AlphaFoldDB" id="A0A3P8UV10"/>
<dbReference type="PROSITE" id="PS50053">
    <property type="entry name" value="UBIQUITIN_2"/>
    <property type="match status" value="1"/>
</dbReference>
<protein>
    <submittedName>
        <fullName evidence="7">Midnolin</fullName>
    </submittedName>
</protein>